<dbReference type="Proteomes" id="UP000572051">
    <property type="component" value="Unassembled WGS sequence"/>
</dbReference>
<evidence type="ECO:0000313" key="2">
    <source>
        <dbReference type="Proteomes" id="UP000572051"/>
    </source>
</evidence>
<accession>A0A7Z0ELV1</accession>
<dbReference type="RefSeq" id="WP_179822835.1">
    <property type="nucleotide sequence ID" value="NZ_JACCFS010000001.1"/>
</dbReference>
<reference evidence="1 2" key="1">
    <citation type="submission" date="2020-07" db="EMBL/GenBank/DDBJ databases">
        <title>Sequencing the genomes of 1000 actinobacteria strains.</title>
        <authorList>
            <person name="Klenk H.-P."/>
        </authorList>
    </citation>
    <scope>NUCLEOTIDE SEQUENCE [LARGE SCALE GENOMIC DNA]</scope>
    <source>
        <strain evidence="1 2">DSM 44442</strain>
    </source>
</reference>
<sequence>MPDPVVEAARRIDWSSLHHARGAAEDVPALLDRLASPFDAVADPAYETIAAALYDRDEGAVYPASAEAVFFLVELVAGPHKVLAGELLDLVEWIAKASKGAPEALAGVRVAMALCRERLYEISMSEPGMFYCDHAHALLSDVADPEDPATVVGPLTDRLRDHPLPEVRAAALVALGRIAPGDGAWIAAELAGDRPWPVRAAAARTLAHAGLPWPVEATRIVVDLCADPGLLDPDRLPFDPFDQPVRGLDGRDEQLGVLDAMLARGGSAARTAARLAYEACCELRSARLRLEPWLVSAAGHPDEQVRATAATALADLAEGGRQAGLVAAEVAALYGRGVRTLPEHTCGADGGDVDVRDPFWRADGDGQDVSGLVEGIGRALRHGHRVRAAAARRAGDLGPAAVELAGRLRDFAREGRLSIHPATALYRITGETEALRSATAIHLHWCPADLWVFQALERLEWRAEEALGRAREQYEGDRSVVHRPSWGTGVRDDERARAVLGQVLARAARHR</sequence>
<keyword evidence="2" id="KW-1185">Reference proteome</keyword>
<dbReference type="AlphaFoldDB" id="A0A7Z0ELV1"/>
<protein>
    <recommendedName>
        <fullName evidence="3">HEAT repeat domain-containing protein</fullName>
    </recommendedName>
</protein>
<proteinExistence type="predicted"/>
<evidence type="ECO:0008006" key="3">
    <source>
        <dbReference type="Google" id="ProtNLM"/>
    </source>
</evidence>
<dbReference type="Gene3D" id="1.25.10.10">
    <property type="entry name" value="Leucine-rich Repeat Variant"/>
    <property type="match status" value="1"/>
</dbReference>
<dbReference type="SUPFAM" id="SSF48371">
    <property type="entry name" value="ARM repeat"/>
    <property type="match status" value="1"/>
</dbReference>
<gene>
    <name evidence="1" type="ORF">HNR10_002153</name>
</gene>
<dbReference type="EMBL" id="JACCFS010000001">
    <property type="protein sequence ID" value="NYJ34272.1"/>
    <property type="molecule type" value="Genomic_DNA"/>
</dbReference>
<dbReference type="Pfam" id="PF13646">
    <property type="entry name" value="HEAT_2"/>
    <property type="match status" value="1"/>
</dbReference>
<name>A0A7Z0ELV1_9ACTN</name>
<dbReference type="InterPro" id="IPR011989">
    <property type="entry name" value="ARM-like"/>
</dbReference>
<comment type="caution">
    <text evidence="1">The sequence shown here is derived from an EMBL/GenBank/DDBJ whole genome shotgun (WGS) entry which is preliminary data.</text>
</comment>
<evidence type="ECO:0000313" key="1">
    <source>
        <dbReference type="EMBL" id="NYJ34272.1"/>
    </source>
</evidence>
<dbReference type="InterPro" id="IPR016024">
    <property type="entry name" value="ARM-type_fold"/>
</dbReference>
<organism evidence="1 2">
    <name type="scientific">Nocardiopsis aegyptia</name>
    <dbReference type="NCBI Taxonomy" id="220378"/>
    <lineage>
        <taxon>Bacteria</taxon>
        <taxon>Bacillati</taxon>
        <taxon>Actinomycetota</taxon>
        <taxon>Actinomycetes</taxon>
        <taxon>Streptosporangiales</taxon>
        <taxon>Nocardiopsidaceae</taxon>
        <taxon>Nocardiopsis</taxon>
    </lineage>
</organism>